<evidence type="ECO:0000256" key="1">
    <source>
        <dbReference type="ARBA" id="ARBA00022741"/>
    </source>
</evidence>
<dbReference type="Pfam" id="PF23139">
    <property type="entry name" value="OB_YrrC"/>
    <property type="match status" value="1"/>
</dbReference>
<dbReference type="Pfam" id="PF14520">
    <property type="entry name" value="HHH_5"/>
    <property type="match status" value="1"/>
</dbReference>
<accession>A0A2P8HFW3</accession>
<organism evidence="5 6">
    <name type="scientific">Salsuginibacillus halophilus</name>
    <dbReference type="NCBI Taxonomy" id="517424"/>
    <lineage>
        <taxon>Bacteria</taxon>
        <taxon>Bacillati</taxon>
        <taxon>Bacillota</taxon>
        <taxon>Bacilli</taxon>
        <taxon>Bacillales</taxon>
        <taxon>Bacillaceae</taxon>
        <taxon>Salsuginibacillus</taxon>
    </lineage>
</organism>
<feature type="domain" description="AAA+ ATPase" evidence="4">
    <location>
        <begin position="351"/>
        <end position="558"/>
    </location>
</feature>
<comment type="catalytic activity">
    <reaction evidence="3">
        <text>ATP + H2O = ADP + phosphate + H(+)</text>
        <dbReference type="Rhea" id="RHEA:13065"/>
        <dbReference type="ChEBI" id="CHEBI:15377"/>
        <dbReference type="ChEBI" id="CHEBI:15378"/>
        <dbReference type="ChEBI" id="CHEBI:30616"/>
        <dbReference type="ChEBI" id="CHEBI:43474"/>
        <dbReference type="ChEBI" id="CHEBI:456216"/>
        <dbReference type="EC" id="5.6.2.3"/>
    </reaction>
</comment>
<dbReference type="InterPro" id="IPR027417">
    <property type="entry name" value="P-loop_NTPase"/>
</dbReference>
<dbReference type="GO" id="GO:0005524">
    <property type="term" value="F:ATP binding"/>
    <property type="evidence" value="ECO:0007669"/>
    <property type="project" value="UniProtKB-UniRule"/>
</dbReference>
<evidence type="ECO:0000256" key="2">
    <source>
        <dbReference type="ARBA" id="ARBA00022840"/>
    </source>
</evidence>
<evidence type="ECO:0000259" key="4">
    <source>
        <dbReference type="SMART" id="SM00382"/>
    </source>
</evidence>
<dbReference type="Gene3D" id="2.30.30.940">
    <property type="match status" value="1"/>
</dbReference>
<dbReference type="Pfam" id="PF14490">
    <property type="entry name" value="HHH_RecD2"/>
    <property type="match status" value="1"/>
</dbReference>
<dbReference type="SMART" id="SM00382">
    <property type="entry name" value="AAA"/>
    <property type="match status" value="1"/>
</dbReference>
<reference evidence="5 6" key="1">
    <citation type="submission" date="2018-03" db="EMBL/GenBank/DDBJ databases">
        <title>Genomic Encyclopedia of Type Strains, Phase III (KMG-III): the genomes of soil and plant-associated and newly described type strains.</title>
        <authorList>
            <person name="Whitman W."/>
        </authorList>
    </citation>
    <scope>NUCLEOTIDE SEQUENCE [LARGE SCALE GENOMIC DNA]</scope>
    <source>
        <strain evidence="5 6">CGMCC 1.07653</strain>
    </source>
</reference>
<name>A0A2P8HFW3_9BACI</name>
<evidence type="ECO:0000256" key="3">
    <source>
        <dbReference type="HAMAP-Rule" id="MF_01488"/>
    </source>
</evidence>
<protein>
    <recommendedName>
        <fullName evidence="3">ATP-dependent RecD2 DNA helicase</fullName>
        <ecNumber evidence="3">5.6.2.3</ecNumber>
    </recommendedName>
    <alternativeName>
        <fullName evidence="3">DNA 5'-3' helicase subunit RecD2</fullName>
    </alternativeName>
</protein>
<dbReference type="CDD" id="cd17933">
    <property type="entry name" value="DEXSc_RecD-like"/>
    <property type="match status" value="1"/>
</dbReference>
<comment type="similarity">
    <text evidence="3">Belongs to the RecD family. RecD2 subfamily.</text>
</comment>
<keyword evidence="3" id="KW-0413">Isomerase</keyword>
<dbReference type="EC" id="5.6.2.3" evidence="3"/>
<dbReference type="InterPro" id="IPR006345">
    <property type="entry name" value="RecD2"/>
</dbReference>
<keyword evidence="6" id="KW-1185">Reference proteome</keyword>
<dbReference type="GO" id="GO:0017116">
    <property type="term" value="F:single-stranded DNA helicase activity"/>
    <property type="evidence" value="ECO:0007669"/>
    <property type="project" value="TreeGrafter"/>
</dbReference>
<proteinExistence type="inferred from homology"/>
<dbReference type="GO" id="GO:0009338">
    <property type="term" value="C:exodeoxyribonuclease V complex"/>
    <property type="evidence" value="ECO:0007669"/>
    <property type="project" value="TreeGrafter"/>
</dbReference>
<feature type="binding site" evidence="3">
    <location>
        <begin position="362"/>
        <end position="366"/>
    </location>
    <ligand>
        <name>ATP</name>
        <dbReference type="ChEBI" id="CHEBI:30616"/>
    </ligand>
</feature>
<dbReference type="GO" id="GO:0043139">
    <property type="term" value="F:5'-3' DNA helicase activity"/>
    <property type="evidence" value="ECO:0007669"/>
    <property type="project" value="UniProtKB-UniRule"/>
</dbReference>
<dbReference type="InterPro" id="IPR050534">
    <property type="entry name" value="Coronavir_polyprotein_1ab"/>
</dbReference>
<dbReference type="NCBIfam" id="TIGR01448">
    <property type="entry name" value="recD_rel"/>
    <property type="match status" value="1"/>
</dbReference>
<dbReference type="InterPro" id="IPR010994">
    <property type="entry name" value="RuvA_2-like"/>
</dbReference>
<dbReference type="PANTHER" id="PTHR43788">
    <property type="entry name" value="DNA2/NAM7 HELICASE FAMILY MEMBER"/>
    <property type="match status" value="1"/>
</dbReference>
<dbReference type="InterPro" id="IPR041451">
    <property type="entry name" value="RecD2_SH13"/>
</dbReference>
<dbReference type="Pfam" id="PF18335">
    <property type="entry name" value="SH3_13"/>
    <property type="match status" value="1"/>
</dbReference>
<evidence type="ECO:0000313" key="6">
    <source>
        <dbReference type="Proteomes" id="UP000242310"/>
    </source>
</evidence>
<gene>
    <name evidence="3" type="primary">recD2</name>
    <name evidence="5" type="ORF">B0H94_10798</name>
</gene>
<dbReference type="AlphaFoldDB" id="A0A2P8HFW3"/>
<dbReference type="PANTHER" id="PTHR43788:SF6">
    <property type="entry name" value="DNA HELICASE B"/>
    <property type="match status" value="1"/>
</dbReference>
<sequence>MQIFNPDANQDMVQGTLVHTVYRSEETGYAVMHVKVVEAEPVVEKTRVTVVGLFPALELQESYRFYGTHTEHPQYGEQFKAEQFERVLPTENDAIVHYLSSDRFPGIGKKTAQAVVDVFGSRTIQEILESPERLQEVPGLKAEKRELLVSQVAENQGMERVLLKLTQYGFGMNLAMKIYQVYAEETMATIEEDPYQLVWDIEGVGFHKADRLGEVLGIAKTSPERMKAGLQFVMHELCLQGGHVYVPEEMLIDRAYTLLTTGGVVLEREKIMDAVVELAEESRLVVDDGCAYLPSLYFAEKGFVTHLLRLMNAADEEVEEAAFHEALGGAEEAFHMTYAPQQKEAIRTAVQSPVMILTGGPGTGKTTVIQAIVRVIAELEGLPAAPEPGGETFPVLLAAPTGRAAKRMKETTGLPAQTVHKWLGYKGEMHEDENEGLERNESHPLEGRLLIVDEFSMVDMWLANQLLRAVPEGMKVIFVGDEDQLPSVGPGEVLGNLLTADVLPAVSLSTVYRQSEGSSIIDMAHAMKQGELPKDWMEPKDDRRFFSRAAEHIVEAVEQVCTNAKKRGYTAHEIQVLAPMYKGPAGIHALNERLQQLFNPPDEQRREVTFGEVVYRVGDVIMQLENDPESNVFNGDRGEIIAIFQAKEQADRRMKIVLAFDGNEVTYEKKDLRQITHAYCASIHKSQGSEFPIVVAPVVMSYRRMLERNLIYTGITRAKDFLILCGEKSAFEFAVQQDNRGSRNTRLVQLLKEAHNEEAKSAGYN</sequence>
<dbReference type="Pfam" id="PF13245">
    <property type="entry name" value="AAA_19"/>
    <property type="match status" value="1"/>
</dbReference>
<dbReference type="Proteomes" id="UP000242310">
    <property type="component" value="Unassembled WGS sequence"/>
</dbReference>
<dbReference type="Pfam" id="PF13538">
    <property type="entry name" value="UvrD_C_2"/>
    <property type="match status" value="1"/>
</dbReference>
<comment type="caution">
    <text evidence="5">The sequence shown here is derived from an EMBL/GenBank/DDBJ whole genome shotgun (WGS) entry which is preliminary data.</text>
</comment>
<comment type="function">
    <text evidence="3">DNA-dependent ATPase and ATP-dependent 5'-3' DNA helicase. Has no activity on blunt DNA or DNA with 3'-overhangs, requires at least 10 bases of 5'-ssDNA for helicase activity.</text>
</comment>
<keyword evidence="3 5" id="KW-0347">Helicase</keyword>
<dbReference type="GO" id="GO:0006310">
    <property type="term" value="P:DNA recombination"/>
    <property type="evidence" value="ECO:0007669"/>
    <property type="project" value="InterPro"/>
</dbReference>
<dbReference type="Gene3D" id="1.10.150.20">
    <property type="entry name" value="5' to 3' exonuclease, C-terminal subdomain"/>
    <property type="match status" value="1"/>
</dbReference>
<dbReference type="InterPro" id="IPR029493">
    <property type="entry name" value="RecD2-like_HHH"/>
</dbReference>
<keyword evidence="3" id="KW-0378">Hydrolase</keyword>
<dbReference type="Gene3D" id="1.10.10.2220">
    <property type="match status" value="1"/>
</dbReference>
<dbReference type="GO" id="GO:0003677">
    <property type="term" value="F:DNA binding"/>
    <property type="evidence" value="ECO:0007669"/>
    <property type="project" value="UniProtKB-UniRule"/>
</dbReference>
<evidence type="ECO:0000313" key="5">
    <source>
        <dbReference type="EMBL" id="PSL45093.1"/>
    </source>
</evidence>
<dbReference type="Gene3D" id="3.40.50.300">
    <property type="entry name" value="P-loop containing nucleotide triphosphate hydrolases"/>
    <property type="match status" value="2"/>
</dbReference>
<dbReference type="OrthoDB" id="9803432at2"/>
<dbReference type="InterPro" id="IPR027785">
    <property type="entry name" value="UvrD-like_helicase_C"/>
</dbReference>
<keyword evidence="3" id="KW-0238">DNA-binding</keyword>
<dbReference type="GO" id="GO:0016887">
    <property type="term" value="F:ATP hydrolysis activity"/>
    <property type="evidence" value="ECO:0007669"/>
    <property type="project" value="RHEA"/>
</dbReference>
<dbReference type="EMBL" id="PYAV01000007">
    <property type="protein sequence ID" value="PSL45093.1"/>
    <property type="molecule type" value="Genomic_DNA"/>
</dbReference>
<dbReference type="InterPro" id="IPR055446">
    <property type="entry name" value="RecD2_N_OB"/>
</dbReference>
<keyword evidence="2 3" id="KW-0067">ATP-binding</keyword>
<dbReference type="SUPFAM" id="SSF52540">
    <property type="entry name" value="P-loop containing nucleoside triphosphate hydrolases"/>
    <property type="match status" value="2"/>
</dbReference>
<dbReference type="HAMAP" id="MF_01488">
    <property type="entry name" value="RecD2"/>
    <property type="match status" value="1"/>
</dbReference>
<keyword evidence="1 3" id="KW-0547">Nucleotide-binding</keyword>
<dbReference type="RefSeq" id="WP_106588742.1">
    <property type="nucleotide sequence ID" value="NZ_PYAV01000007.1"/>
</dbReference>
<dbReference type="CDD" id="cd18809">
    <property type="entry name" value="SF1_C_RecD"/>
    <property type="match status" value="1"/>
</dbReference>
<dbReference type="InterPro" id="IPR003593">
    <property type="entry name" value="AAA+_ATPase"/>
</dbReference>
<dbReference type="SUPFAM" id="SSF47781">
    <property type="entry name" value="RuvA domain 2-like"/>
    <property type="match status" value="1"/>
</dbReference>